<reference evidence="1 2" key="2">
    <citation type="submission" date="2018-11" db="EMBL/GenBank/DDBJ databases">
        <authorList>
            <consortium name="Pathogen Informatics"/>
        </authorList>
    </citation>
    <scope>NUCLEOTIDE SEQUENCE [LARGE SCALE GENOMIC DNA]</scope>
    <source>
        <strain evidence="1 2">Egypt</strain>
    </source>
</reference>
<accession>A0A183A7X7</accession>
<gene>
    <name evidence="1" type="ORF">ECPE_LOCUS3062</name>
</gene>
<dbReference type="Proteomes" id="UP000272942">
    <property type="component" value="Unassembled WGS sequence"/>
</dbReference>
<sequence length="100" mass="11663">MHVKYGLRYVVPTKCTIHKAARSLAPQGPFSDYQTPNVDLEYFLRKFQKSDIQKLTNIDHTHGQCLGRVPRPEPKFHAEQMKNWKVDCVKQKHVALIDVF</sequence>
<evidence type="ECO:0000313" key="3">
    <source>
        <dbReference type="WBParaSite" id="ECPE_0000306501-mRNA-1"/>
    </source>
</evidence>
<name>A0A183A7X7_9TREM</name>
<proteinExistence type="predicted"/>
<protein>
    <submittedName>
        <fullName evidence="3">DDE_Tnp_1_7 domain-containing protein</fullName>
    </submittedName>
</protein>
<evidence type="ECO:0000313" key="1">
    <source>
        <dbReference type="EMBL" id="VDP68310.1"/>
    </source>
</evidence>
<dbReference type="WBParaSite" id="ECPE_0000306501-mRNA-1">
    <property type="protein sequence ID" value="ECPE_0000306501-mRNA-1"/>
    <property type="gene ID" value="ECPE_0000306501"/>
</dbReference>
<evidence type="ECO:0000313" key="2">
    <source>
        <dbReference type="Proteomes" id="UP000272942"/>
    </source>
</evidence>
<dbReference type="AlphaFoldDB" id="A0A183A7X7"/>
<organism evidence="3">
    <name type="scientific">Echinostoma caproni</name>
    <dbReference type="NCBI Taxonomy" id="27848"/>
    <lineage>
        <taxon>Eukaryota</taxon>
        <taxon>Metazoa</taxon>
        <taxon>Spiralia</taxon>
        <taxon>Lophotrochozoa</taxon>
        <taxon>Platyhelminthes</taxon>
        <taxon>Trematoda</taxon>
        <taxon>Digenea</taxon>
        <taxon>Plagiorchiida</taxon>
        <taxon>Echinostomata</taxon>
        <taxon>Echinostomatoidea</taxon>
        <taxon>Echinostomatidae</taxon>
        <taxon>Echinostoma</taxon>
    </lineage>
</organism>
<keyword evidence="2" id="KW-1185">Reference proteome</keyword>
<dbReference type="EMBL" id="UZAN01040067">
    <property type="protein sequence ID" value="VDP68310.1"/>
    <property type="molecule type" value="Genomic_DNA"/>
</dbReference>
<reference evidence="3" key="1">
    <citation type="submission" date="2016-06" db="UniProtKB">
        <authorList>
            <consortium name="WormBaseParasite"/>
        </authorList>
    </citation>
    <scope>IDENTIFICATION</scope>
</reference>